<sequence length="195" mass="20986">MTKALVTGATRAPGRVIAATLADAGWEVHALGRDRVVLEEMRANHGIVPMAMDLTDRDYVRFVVEGMEPDVLVHSALRWPDKARFLNLSEADIDMALEVNLSATIHLTRAVLPSMIARRQGALLMVSPEESGAASLIERTVASAVNGLAHALRSEISNTGVSVHYLAFENHTSQQLGEEALSLLSGSGFQPVPKP</sequence>
<evidence type="ECO:0000256" key="2">
    <source>
        <dbReference type="ARBA" id="ARBA00023002"/>
    </source>
</evidence>
<dbReference type="PANTHER" id="PTHR44196:SF1">
    <property type="entry name" value="DEHYDROGENASE_REDUCTASE SDR FAMILY MEMBER 7B"/>
    <property type="match status" value="1"/>
</dbReference>
<gene>
    <name evidence="3" type="ORF">AU381_19350</name>
</gene>
<dbReference type="Pfam" id="PF00106">
    <property type="entry name" value="adh_short"/>
    <property type="match status" value="1"/>
</dbReference>
<comment type="similarity">
    <text evidence="1">Belongs to the short-chain dehydrogenases/reductases (SDR) family.</text>
</comment>
<keyword evidence="4" id="KW-1185">Reference proteome</keyword>
<dbReference type="GO" id="GO:0016020">
    <property type="term" value="C:membrane"/>
    <property type="evidence" value="ECO:0007669"/>
    <property type="project" value="TreeGrafter"/>
</dbReference>
<evidence type="ECO:0008006" key="5">
    <source>
        <dbReference type="Google" id="ProtNLM"/>
    </source>
</evidence>
<reference evidence="3 4" key="1">
    <citation type="journal article" date="2016" name="Int. J. Syst. Evol. Microbiol.">
        <title>Ensifer glycinis sp. nov., an novel rhizobial species associated with Glycine spp.</title>
        <authorList>
            <person name="Yan H."/>
            <person name="Yan J."/>
            <person name="Sui X.H."/>
            <person name="Wang E.T."/>
            <person name="Chen W.X."/>
            <person name="Zhang X.X."/>
            <person name="Chen W.F."/>
        </authorList>
    </citation>
    <scope>NUCLEOTIDE SEQUENCE [LARGE SCALE GENOMIC DNA]</scope>
    <source>
        <strain evidence="3 4">CCBAU 23380</strain>
    </source>
</reference>
<dbReference type="AlphaFoldDB" id="A0A178XN72"/>
<dbReference type="CDD" id="cd05233">
    <property type="entry name" value="SDR_c"/>
    <property type="match status" value="1"/>
</dbReference>
<dbReference type="InterPro" id="IPR036291">
    <property type="entry name" value="NAD(P)-bd_dom_sf"/>
</dbReference>
<evidence type="ECO:0000313" key="3">
    <source>
        <dbReference type="EMBL" id="OAP36644.1"/>
    </source>
</evidence>
<dbReference type="SUPFAM" id="SSF51735">
    <property type="entry name" value="NAD(P)-binding Rossmann-fold domains"/>
    <property type="match status" value="1"/>
</dbReference>
<dbReference type="STRING" id="1472378.AU381_19350"/>
<dbReference type="InterPro" id="IPR002347">
    <property type="entry name" value="SDR_fam"/>
</dbReference>
<proteinExistence type="inferred from homology"/>
<organism evidence="3 4">
    <name type="scientific">Sinorhizobium glycinis</name>
    <dbReference type="NCBI Taxonomy" id="1472378"/>
    <lineage>
        <taxon>Bacteria</taxon>
        <taxon>Pseudomonadati</taxon>
        <taxon>Pseudomonadota</taxon>
        <taxon>Alphaproteobacteria</taxon>
        <taxon>Hyphomicrobiales</taxon>
        <taxon>Rhizobiaceae</taxon>
        <taxon>Sinorhizobium/Ensifer group</taxon>
        <taxon>Sinorhizobium</taxon>
    </lineage>
</organism>
<dbReference type="Gene3D" id="3.40.50.720">
    <property type="entry name" value="NAD(P)-binding Rossmann-like Domain"/>
    <property type="match status" value="1"/>
</dbReference>
<dbReference type="PANTHER" id="PTHR44196">
    <property type="entry name" value="DEHYDROGENASE/REDUCTASE SDR FAMILY MEMBER 7B"/>
    <property type="match status" value="1"/>
</dbReference>
<evidence type="ECO:0000256" key="1">
    <source>
        <dbReference type="ARBA" id="ARBA00006484"/>
    </source>
</evidence>
<dbReference type="GO" id="GO:0016491">
    <property type="term" value="F:oxidoreductase activity"/>
    <property type="evidence" value="ECO:0007669"/>
    <property type="project" value="UniProtKB-KW"/>
</dbReference>
<keyword evidence="2" id="KW-0560">Oxidoreductase</keyword>
<dbReference type="RefSeq" id="WP_064243869.1">
    <property type="nucleotide sequence ID" value="NZ_LPUX01000064.1"/>
</dbReference>
<dbReference type="EMBL" id="LPUX01000064">
    <property type="protein sequence ID" value="OAP36644.1"/>
    <property type="molecule type" value="Genomic_DNA"/>
</dbReference>
<protein>
    <recommendedName>
        <fullName evidence="5">Short-chain dehydrogenase</fullName>
    </recommendedName>
</protein>
<dbReference type="Proteomes" id="UP000094025">
    <property type="component" value="Unassembled WGS sequence"/>
</dbReference>
<comment type="caution">
    <text evidence="3">The sequence shown here is derived from an EMBL/GenBank/DDBJ whole genome shotgun (WGS) entry which is preliminary data.</text>
</comment>
<evidence type="ECO:0000313" key="4">
    <source>
        <dbReference type="Proteomes" id="UP000094025"/>
    </source>
</evidence>
<name>A0A178XN72_9HYPH</name>
<accession>A0A178XN72</accession>